<organism evidence="1">
    <name type="scientific">Rhizophora mucronata</name>
    <name type="common">Asiatic mangrove</name>
    <dbReference type="NCBI Taxonomy" id="61149"/>
    <lineage>
        <taxon>Eukaryota</taxon>
        <taxon>Viridiplantae</taxon>
        <taxon>Streptophyta</taxon>
        <taxon>Embryophyta</taxon>
        <taxon>Tracheophyta</taxon>
        <taxon>Spermatophyta</taxon>
        <taxon>Magnoliopsida</taxon>
        <taxon>eudicotyledons</taxon>
        <taxon>Gunneridae</taxon>
        <taxon>Pentapetalae</taxon>
        <taxon>rosids</taxon>
        <taxon>fabids</taxon>
        <taxon>Malpighiales</taxon>
        <taxon>Rhizophoraceae</taxon>
        <taxon>Rhizophora</taxon>
    </lineage>
</organism>
<protein>
    <submittedName>
        <fullName evidence="1">Uncharacterized protein</fullName>
    </submittedName>
</protein>
<accession>A0A2P2IMB3</accession>
<proteinExistence type="predicted"/>
<evidence type="ECO:0000313" key="1">
    <source>
        <dbReference type="EMBL" id="MBW82323.1"/>
    </source>
</evidence>
<reference evidence="1" key="1">
    <citation type="submission" date="2018-02" db="EMBL/GenBank/DDBJ databases">
        <title>Rhizophora mucronata_Transcriptome.</title>
        <authorList>
            <person name="Meera S.P."/>
            <person name="Sreeshan A."/>
            <person name="Augustine A."/>
        </authorList>
    </citation>
    <scope>NUCLEOTIDE SEQUENCE</scope>
    <source>
        <tissue evidence="1">Leaf</tissue>
    </source>
</reference>
<sequence>MNSIGYIIYKNQ</sequence>
<dbReference type="EMBL" id="GGEC01001840">
    <property type="protein sequence ID" value="MBW82323.1"/>
    <property type="molecule type" value="Transcribed_RNA"/>
</dbReference>
<name>A0A2P2IMB3_RHIMU</name>